<dbReference type="GO" id="GO:0008234">
    <property type="term" value="F:cysteine-type peptidase activity"/>
    <property type="evidence" value="ECO:0007669"/>
    <property type="project" value="UniProtKB-KW"/>
</dbReference>
<evidence type="ECO:0000256" key="5">
    <source>
        <dbReference type="ARBA" id="ARBA00022807"/>
    </source>
</evidence>
<dbReference type="InterPro" id="IPR013128">
    <property type="entry name" value="Peptidase_C1A"/>
</dbReference>
<dbReference type="SMART" id="SM00645">
    <property type="entry name" value="Pept_C1"/>
    <property type="match status" value="1"/>
</dbReference>
<dbReference type="InterPro" id="IPR000169">
    <property type="entry name" value="Pept_cys_AS"/>
</dbReference>
<keyword evidence="6" id="KW-1015">Disulfide bond</keyword>
<dbReference type="FunFam" id="3.90.70.10:FF:000023">
    <property type="entry name" value="Senescence-specific cysteine protease SAG39"/>
    <property type="match status" value="1"/>
</dbReference>
<evidence type="ECO:0000256" key="2">
    <source>
        <dbReference type="ARBA" id="ARBA00022670"/>
    </source>
</evidence>
<dbReference type="InterPro" id="IPR000668">
    <property type="entry name" value="Peptidase_C1A_C"/>
</dbReference>
<dbReference type="EMBL" id="CP136893">
    <property type="protein sequence ID" value="WOL04165.1"/>
    <property type="molecule type" value="Genomic_DNA"/>
</dbReference>
<protein>
    <submittedName>
        <fullName evidence="10">Vignain-like</fullName>
    </submittedName>
</protein>
<accession>A0AAQ3K968</accession>
<dbReference type="InterPro" id="IPR025661">
    <property type="entry name" value="Pept_asp_AS"/>
</dbReference>
<dbReference type="Gene3D" id="3.90.70.10">
    <property type="entry name" value="Cysteine proteinases"/>
    <property type="match status" value="1"/>
</dbReference>
<dbReference type="Pfam" id="PF00112">
    <property type="entry name" value="Peptidase_C1"/>
    <property type="match status" value="1"/>
</dbReference>
<dbReference type="Pfam" id="PF08246">
    <property type="entry name" value="Inhibitor_I29"/>
    <property type="match status" value="1"/>
</dbReference>
<gene>
    <name evidence="10" type="ORF">Cni_G12886</name>
</gene>
<keyword evidence="5" id="KW-0788">Thiol protease</keyword>
<feature type="domain" description="Peptidase C1A papain C-terminal" evidence="8">
    <location>
        <begin position="129"/>
        <end position="344"/>
    </location>
</feature>
<dbReference type="PANTHER" id="PTHR12411">
    <property type="entry name" value="CYSTEINE PROTEASE FAMILY C1-RELATED"/>
    <property type="match status" value="1"/>
</dbReference>
<dbReference type="AlphaFoldDB" id="A0AAQ3K968"/>
<feature type="domain" description="Cathepsin propeptide inhibitor" evidence="9">
    <location>
        <begin position="40"/>
        <end position="95"/>
    </location>
</feature>
<dbReference type="PROSITE" id="PS00139">
    <property type="entry name" value="THIOL_PROTEASE_CYS"/>
    <property type="match status" value="1"/>
</dbReference>
<dbReference type="Proteomes" id="UP001327560">
    <property type="component" value="Chromosome 4"/>
</dbReference>
<keyword evidence="3 7" id="KW-0732">Signal</keyword>
<evidence type="ECO:0000256" key="1">
    <source>
        <dbReference type="ARBA" id="ARBA00008455"/>
    </source>
</evidence>
<feature type="chain" id="PRO_5043028790" evidence="7">
    <location>
        <begin position="23"/>
        <end position="357"/>
    </location>
</feature>
<keyword evidence="11" id="KW-1185">Reference proteome</keyword>
<keyword evidence="4" id="KW-0378">Hydrolase</keyword>
<dbReference type="PRINTS" id="PR00705">
    <property type="entry name" value="PAPAIN"/>
</dbReference>
<sequence>MGKALLFATLIALAFMLGMANGIPFTAEDLASEESLWDLYERWQNHHGVSRSHYEKRVRFEVFKENVNYIHESNKKDKPYKLSLNKFGDTTREEFRRTYAGSRILRHSLFRGERGARGGGFMYRNVTDLPPAIDWRLKGAVTAVKNQGKCGSCWAFSTVVAVEGINMIKTNKLVSLSEQELVDCDADAKGCDGGLMDDAFDFIKQNGGITTEGLYPYVAKQEKCDTAKENSNVVSIDGHEDVPPNDEEALMKAVSNQPVAVAIEASGRDFQFYSEGVFTGSCGTGLDHGVAIVGYGTSPDDVKYWIVKNSWGAEWGEQGYIRMQREVEAKEGLCGIAMQASYPLKTSPNPLHKELHA</sequence>
<evidence type="ECO:0000256" key="4">
    <source>
        <dbReference type="ARBA" id="ARBA00022801"/>
    </source>
</evidence>
<comment type="similarity">
    <text evidence="1">Belongs to the peptidase C1 family.</text>
</comment>
<dbReference type="InterPro" id="IPR013201">
    <property type="entry name" value="Prot_inhib_I29"/>
</dbReference>
<evidence type="ECO:0000256" key="6">
    <source>
        <dbReference type="ARBA" id="ARBA00023157"/>
    </source>
</evidence>
<evidence type="ECO:0000313" key="10">
    <source>
        <dbReference type="EMBL" id="WOL04165.1"/>
    </source>
</evidence>
<reference evidence="10 11" key="1">
    <citation type="submission" date="2023-10" db="EMBL/GenBank/DDBJ databases">
        <title>Chromosome-scale genome assembly provides insights into flower coloration mechanisms of Canna indica.</title>
        <authorList>
            <person name="Li C."/>
        </authorList>
    </citation>
    <scope>NUCLEOTIDE SEQUENCE [LARGE SCALE GENOMIC DNA]</scope>
    <source>
        <tissue evidence="10">Flower</tissue>
    </source>
</reference>
<dbReference type="GO" id="GO:0006508">
    <property type="term" value="P:proteolysis"/>
    <property type="evidence" value="ECO:0007669"/>
    <property type="project" value="UniProtKB-KW"/>
</dbReference>
<evidence type="ECO:0000313" key="11">
    <source>
        <dbReference type="Proteomes" id="UP001327560"/>
    </source>
</evidence>
<evidence type="ECO:0000256" key="3">
    <source>
        <dbReference type="ARBA" id="ARBA00022729"/>
    </source>
</evidence>
<dbReference type="CDD" id="cd02248">
    <property type="entry name" value="Peptidase_C1A"/>
    <property type="match status" value="1"/>
</dbReference>
<dbReference type="PROSITE" id="PS00640">
    <property type="entry name" value="THIOL_PROTEASE_ASN"/>
    <property type="match status" value="1"/>
</dbReference>
<evidence type="ECO:0000256" key="7">
    <source>
        <dbReference type="SAM" id="SignalP"/>
    </source>
</evidence>
<proteinExistence type="inferred from homology"/>
<dbReference type="InterPro" id="IPR038765">
    <property type="entry name" value="Papain-like_cys_pep_sf"/>
</dbReference>
<feature type="signal peptide" evidence="7">
    <location>
        <begin position="1"/>
        <end position="22"/>
    </location>
</feature>
<evidence type="ECO:0000259" key="9">
    <source>
        <dbReference type="SMART" id="SM00848"/>
    </source>
</evidence>
<keyword evidence="2" id="KW-0645">Protease</keyword>
<dbReference type="SMART" id="SM00848">
    <property type="entry name" value="Inhibitor_I29"/>
    <property type="match status" value="1"/>
</dbReference>
<dbReference type="InterPro" id="IPR025660">
    <property type="entry name" value="Pept_his_AS"/>
</dbReference>
<name>A0AAQ3K968_9LILI</name>
<organism evidence="10 11">
    <name type="scientific">Canna indica</name>
    <name type="common">Indian-shot</name>
    <dbReference type="NCBI Taxonomy" id="4628"/>
    <lineage>
        <taxon>Eukaryota</taxon>
        <taxon>Viridiplantae</taxon>
        <taxon>Streptophyta</taxon>
        <taxon>Embryophyta</taxon>
        <taxon>Tracheophyta</taxon>
        <taxon>Spermatophyta</taxon>
        <taxon>Magnoliopsida</taxon>
        <taxon>Liliopsida</taxon>
        <taxon>Zingiberales</taxon>
        <taxon>Cannaceae</taxon>
        <taxon>Canna</taxon>
    </lineage>
</organism>
<dbReference type="SUPFAM" id="SSF54001">
    <property type="entry name" value="Cysteine proteinases"/>
    <property type="match status" value="1"/>
</dbReference>
<evidence type="ECO:0000259" key="8">
    <source>
        <dbReference type="SMART" id="SM00645"/>
    </source>
</evidence>
<dbReference type="InterPro" id="IPR039417">
    <property type="entry name" value="Peptidase_C1A_papain-like"/>
</dbReference>
<dbReference type="PROSITE" id="PS00639">
    <property type="entry name" value="THIOL_PROTEASE_HIS"/>
    <property type="match status" value="1"/>
</dbReference>